<dbReference type="GO" id="GO:0033494">
    <property type="term" value="P:ferulate metabolic process"/>
    <property type="evidence" value="ECO:0007669"/>
    <property type="project" value="TreeGrafter"/>
</dbReference>
<dbReference type="InterPro" id="IPR049381">
    <property type="entry name" value="UbiD-like_C"/>
</dbReference>
<dbReference type="InterPro" id="IPR049383">
    <property type="entry name" value="UbiD-like_N"/>
</dbReference>
<dbReference type="EMBL" id="LHXT01000119">
    <property type="protein sequence ID" value="KXA96224.1"/>
    <property type="molecule type" value="Genomic_DNA"/>
</dbReference>
<dbReference type="GO" id="GO:0005737">
    <property type="term" value="C:cytoplasm"/>
    <property type="evidence" value="ECO:0007669"/>
    <property type="project" value="TreeGrafter"/>
</dbReference>
<gene>
    <name evidence="5" type="ORF">AKJ39_04900</name>
</gene>
<dbReference type="NCBIfam" id="TIGR00148">
    <property type="entry name" value="UbiD family decarboxylase"/>
    <property type="match status" value="1"/>
</dbReference>
<name>A0A656YUP8_9EURY</name>
<dbReference type="Proteomes" id="UP000070257">
    <property type="component" value="Unassembled WGS sequence"/>
</dbReference>
<comment type="similarity">
    <text evidence="1">Belongs to the UbiD family.</text>
</comment>
<dbReference type="InterPro" id="IPR002830">
    <property type="entry name" value="UbiD"/>
</dbReference>
<dbReference type="InterPro" id="IPR048304">
    <property type="entry name" value="UbiD_Rift_dom"/>
</dbReference>
<evidence type="ECO:0000259" key="3">
    <source>
        <dbReference type="Pfam" id="PF20695"/>
    </source>
</evidence>
<organism evidence="5 6">
    <name type="scientific">candidate division MSBL1 archaeon SCGC-AAA259J03</name>
    <dbReference type="NCBI Taxonomy" id="1698269"/>
    <lineage>
        <taxon>Archaea</taxon>
        <taxon>Methanobacteriati</taxon>
        <taxon>Methanobacteriota</taxon>
        <taxon>candidate division MSBL1</taxon>
    </lineage>
</organism>
<dbReference type="PANTHER" id="PTHR30108:SF17">
    <property type="entry name" value="FERULIC ACID DECARBOXYLASE 1"/>
    <property type="match status" value="1"/>
</dbReference>
<feature type="domain" description="3-octaprenyl-4-hydroxybenzoate carboxy-lyase-like Rift-related" evidence="2">
    <location>
        <begin position="105"/>
        <end position="302"/>
    </location>
</feature>
<dbReference type="PANTHER" id="PTHR30108">
    <property type="entry name" value="3-OCTAPRENYL-4-HYDROXYBENZOATE CARBOXY-LYASE-RELATED"/>
    <property type="match status" value="1"/>
</dbReference>
<evidence type="ECO:0000259" key="2">
    <source>
        <dbReference type="Pfam" id="PF01977"/>
    </source>
</evidence>
<evidence type="ECO:0008006" key="7">
    <source>
        <dbReference type="Google" id="ProtNLM"/>
    </source>
</evidence>
<protein>
    <recommendedName>
        <fullName evidence="7">UbiD family decarboxylase</fullName>
    </recommendedName>
</protein>
<reference evidence="5 6" key="1">
    <citation type="journal article" date="2016" name="Sci. Rep.">
        <title>Metabolic traits of an uncultured archaeal lineage -MSBL1- from brine pools of the Red Sea.</title>
        <authorList>
            <person name="Mwirichia R."/>
            <person name="Alam I."/>
            <person name="Rashid M."/>
            <person name="Vinu M."/>
            <person name="Ba-Alawi W."/>
            <person name="Anthony Kamau A."/>
            <person name="Kamanda Ngugi D."/>
            <person name="Goker M."/>
            <person name="Klenk H.P."/>
            <person name="Bajic V."/>
            <person name="Stingl U."/>
        </authorList>
    </citation>
    <scope>NUCLEOTIDE SEQUENCE [LARGE SCALE GENOMIC DNA]</scope>
    <source>
        <strain evidence="5">SCGC-AAA259J03</strain>
    </source>
</reference>
<feature type="domain" description="3-octaprenyl-4-hydroxybenzoate carboxy-lyase-like N-terminal" evidence="3">
    <location>
        <begin position="7"/>
        <end position="86"/>
    </location>
</feature>
<evidence type="ECO:0000313" key="6">
    <source>
        <dbReference type="Proteomes" id="UP000070257"/>
    </source>
</evidence>
<evidence type="ECO:0000259" key="4">
    <source>
        <dbReference type="Pfam" id="PF20696"/>
    </source>
</evidence>
<keyword evidence="6" id="KW-1185">Reference proteome</keyword>
<dbReference type="AlphaFoldDB" id="A0A656YUP8"/>
<sequence length="478" mass="54205">MDLREYIKKLDKAGELARIKGASWDLEIGAIAEYSARHSGKAVLFDEIPDFPPNFRVLWSRQATPLQFQIATGMENNENSKDLREIAEGWRKKMDEIDPIPPVEVESGPIKQNIMQGEEVDLYKFPAPKWHELDGGRYIGTSGMNITKDPDTGYVNYGLHRGQILDKDEMTIYFMEGRDSTNIRNKYLEKDKPCPVAASMGQGPELTISSFMQLPFGESEYELAGGLLGEPVNVVRGVTTGLPVPAESEIVVEGEFLPDKTVEEGPFGEWPGYYGGWRKKEKQPVMKVKSIMYRNNPIILGKPPMKPPLGTLFSVINRARMLEKELKRMGIPGIRGVSVIPATCHYCTIVKIEQQYPGHARQIAHLVGNSKAHYIHKFIVIVDEDINIWNTEDVLWAISTRCDPAEDIEVWEREPSMALDPRLNPKRREKGNFISGKALIDACRPYEWKDEFPPTNVISDETMEKIKSKFKRQIGQLK</sequence>
<evidence type="ECO:0000313" key="5">
    <source>
        <dbReference type="EMBL" id="KXA96224.1"/>
    </source>
</evidence>
<dbReference type="Gene3D" id="3.40.1670.10">
    <property type="entry name" value="UbiD C-terminal domain-like"/>
    <property type="match status" value="1"/>
</dbReference>
<dbReference type="Pfam" id="PF01977">
    <property type="entry name" value="UbiD"/>
    <property type="match status" value="1"/>
</dbReference>
<dbReference type="GO" id="GO:0046281">
    <property type="term" value="P:cinnamic acid catabolic process"/>
    <property type="evidence" value="ECO:0007669"/>
    <property type="project" value="TreeGrafter"/>
</dbReference>
<dbReference type="Pfam" id="PF20696">
    <property type="entry name" value="UbiD_C"/>
    <property type="match status" value="1"/>
</dbReference>
<dbReference type="SUPFAM" id="SSF50475">
    <property type="entry name" value="FMN-binding split barrel"/>
    <property type="match status" value="1"/>
</dbReference>
<dbReference type="Pfam" id="PF20695">
    <property type="entry name" value="UbiD_N"/>
    <property type="match status" value="1"/>
</dbReference>
<dbReference type="GO" id="GO:0016831">
    <property type="term" value="F:carboxy-lyase activity"/>
    <property type="evidence" value="ECO:0007669"/>
    <property type="project" value="InterPro"/>
</dbReference>
<accession>A0A656YUP8</accession>
<proteinExistence type="inferred from homology"/>
<evidence type="ECO:0000256" key="1">
    <source>
        <dbReference type="ARBA" id="ARBA00010021"/>
    </source>
</evidence>
<feature type="domain" description="3-octaprenyl-4-hydroxybenzoate carboxy-lyase-like C-terminal" evidence="4">
    <location>
        <begin position="315"/>
        <end position="442"/>
    </location>
</feature>
<comment type="caution">
    <text evidence="5">The sequence shown here is derived from an EMBL/GenBank/DDBJ whole genome shotgun (WGS) entry which is preliminary data.</text>
</comment>
<dbReference type="SUPFAM" id="SSF143968">
    <property type="entry name" value="UbiD C-terminal domain-like"/>
    <property type="match status" value="1"/>
</dbReference>